<feature type="non-terminal residue" evidence="4">
    <location>
        <position position="346"/>
    </location>
</feature>
<evidence type="ECO:0000256" key="1">
    <source>
        <dbReference type="SAM" id="MobiDB-lite"/>
    </source>
</evidence>
<name>A0A2G9TWT5_TELCI</name>
<dbReference type="Proteomes" id="UP000230423">
    <property type="component" value="Unassembled WGS sequence"/>
</dbReference>
<protein>
    <submittedName>
        <fullName evidence="4">Uncharacterized protein</fullName>
    </submittedName>
</protein>
<organism evidence="4 5">
    <name type="scientific">Teladorsagia circumcincta</name>
    <name type="common">Brown stomach worm</name>
    <name type="synonym">Ostertagia circumcincta</name>
    <dbReference type="NCBI Taxonomy" id="45464"/>
    <lineage>
        <taxon>Eukaryota</taxon>
        <taxon>Metazoa</taxon>
        <taxon>Ecdysozoa</taxon>
        <taxon>Nematoda</taxon>
        <taxon>Chromadorea</taxon>
        <taxon>Rhabditida</taxon>
        <taxon>Rhabditina</taxon>
        <taxon>Rhabditomorpha</taxon>
        <taxon>Strongyloidea</taxon>
        <taxon>Trichostrongylidae</taxon>
        <taxon>Teladorsagia</taxon>
    </lineage>
</organism>
<evidence type="ECO:0000259" key="3">
    <source>
        <dbReference type="Pfam" id="PF24678"/>
    </source>
</evidence>
<keyword evidence="5" id="KW-1185">Reference proteome</keyword>
<dbReference type="Pfam" id="PF24678">
    <property type="entry name" value="DUF7658"/>
    <property type="match status" value="1"/>
</dbReference>
<accession>A0A2G9TWT5</accession>
<evidence type="ECO:0000313" key="4">
    <source>
        <dbReference type="EMBL" id="PIO62434.1"/>
    </source>
</evidence>
<evidence type="ECO:0000313" key="5">
    <source>
        <dbReference type="Proteomes" id="UP000230423"/>
    </source>
</evidence>
<gene>
    <name evidence="4" type="ORF">TELCIR_16004</name>
</gene>
<dbReference type="InterPro" id="IPR056075">
    <property type="entry name" value="DUF7658"/>
</dbReference>
<sequence length="346" mass="40416">MLGQTKVDVNGMCLNPAITYVLMIEQRQLGLYVVGYKEAQDENLRKFVPQHRVLARLATYQNRVDEQHRWNPIIESYQLDRVDEWYLSRYEMHEELFTYRFGYLKLAPMTQTETQTTTERGRIVDLPEGVHIVLRKDTYRQRYKTSIIVGNVVRYFDNMHIQRFRGDPDYEFPEERQLYLRCPTDLASLESDCGNDVACLYDSVMLQARLLGDEARMSYNYYLTQRIEGAARFACRAQIRVIIEWYTVISALHCTHPPINLKCLFAREPLTVYEKPRPFTQPSEASDIPMFEREPRTRPPGPKNLDACTNGISCPIKIGRQELDMVLDFSPYGAIIALLKDDAPYQ</sequence>
<dbReference type="OrthoDB" id="9972657at2759"/>
<proteinExistence type="predicted"/>
<feature type="domain" description="F54D1.6-like second Ig-like" evidence="2">
    <location>
        <begin position="25"/>
        <end position="117"/>
    </location>
</feature>
<evidence type="ECO:0000259" key="2">
    <source>
        <dbReference type="Pfam" id="PF24464"/>
    </source>
</evidence>
<dbReference type="AlphaFoldDB" id="A0A2G9TWT5"/>
<dbReference type="Pfam" id="PF24464">
    <property type="entry name" value="Ig_F54D1_6_2"/>
    <property type="match status" value="1"/>
</dbReference>
<feature type="domain" description="DUF7658" evidence="3">
    <location>
        <begin position="168"/>
        <end position="226"/>
    </location>
</feature>
<feature type="region of interest" description="Disordered" evidence="1">
    <location>
        <begin position="276"/>
        <end position="304"/>
    </location>
</feature>
<dbReference type="InterPro" id="IPR057019">
    <property type="entry name" value="F54D1_6-like_Ig-like_2"/>
</dbReference>
<dbReference type="EMBL" id="KZ352116">
    <property type="protein sequence ID" value="PIO62434.1"/>
    <property type="molecule type" value="Genomic_DNA"/>
</dbReference>
<reference evidence="4 5" key="1">
    <citation type="submission" date="2015-09" db="EMBL/GenBank/DDBJ databases">
        <title>Draft genome of the parasitic nematode Teladorsagia circumcincta isolate WARC Sus (inbred).</title>
        <authorList>
            <person name="Mitreva M."/>
        </authorList>
    </citation>
    <scope>NUCLEOTIDE SEQUENCE [LARGE SCALE GENOMIC DNA]</scope>
    <source>
        <strain evidence="4 5">S</strain>
    </source>
</reference>